<name>A0A078JPT8_BRANA</name>
<proteinExistence type="predicted"/>
<dbReference type="Gramene" id="CDY68460">
    <property type="protein sequence ID" value="CDY68460"/>
    <property type="gene ID" value="GSBRNA2T00074257001"/>
</dbReference>
<organism evidence="2 3">
    <name type="scientific">Brassica napus</name>
    <name type="common">Rape</name>
    <dbReference type="NCBI Taxonomy" id="3708"/>
    <lineage>
        <taxon>Eukaryota</taxon>
        <taxon>Viridiplantae</taxon>
        <taxon>Streptophyta</taxon>
        <taxon>Embryophyta</taxon>
        <taxon>Tracheophyta</taxon>
        <taxon>Spermatophyta</taxon>
        <taxon>Magnoliopsida</taxon>
        <taxon>eudicotyledons</taxon>
        <taxon>Gunneridae</taxon>
        <taxon>Pentapetalae</taxon>
        <taxon>rosids</taxon>
        <taxon>malvids</taxon>
        <taxon>Brassicales</taxon>
        <taxon>Brassicaceae</taxon>
        <taxon>Brassiceae</taxon>
        <taxon>Brassica</taxon>
    </lineage>
</organism>
<feature type="non-terminal residue" evidence="2">
    <location>
        <position position="1"/>
    </location>
</feature>
<dbReference type="EMBL" id="HG994357">
    <property type="protein sequence ID" value="CAF2134296.1"/>
    <property type="molecule type" value="Genomic_DNA"/>
</dbReference>
<evidence type="ECO:0000313" key="1">
    <source>
        <dbReference type="EMBL" id="CAF2134296.1"/>
    </source>
</evidence>
<dbReference type="Proteomes" id="UP000028999">
    <property type="component" value="Unassembled WGS sequence"/>
</dbReference>
<evidence type="ECO:0000313" key="2">
    <source>
        <dbReference type="EMBL" id="CDY68460.1"/>
    </source>
</evidence>
<evidence type="ECO:0000313" key="3">
    <source>
        <dbReference type="Proteomes" id="UP000028999"/>
    </source>
</evidence>
<reference evidence="2" key="2">
    <citation type="submission" date="2014-06" db="EMBL/GenBank/DDBJ databases">
        <authorList>
            <person name="Genoscope - CEA"/>
        </authorList>
    </citation>
    <scope>NUCLEOTIDE SEQUENCE</scope>
</reference>
<dbReference type="Proteomes" id="UP001295469">
    <property type="component" value="Chromosome A03"/>
</dbReference>
<dbReference type="AlphaFoldDB" id="A0A078JPT8"/>
<keyword evidence="3" id="KW-1185">Reference proteome</keyword>
<reference evidence="2 3" key="1">
    <citation type="journal article" date="2014" name="Science">
        <title>Plant genetics. Early allopolyploid evolution in the post-Neolithic Brassica napus oilseed genome.</title>
        <authorList>
            <person name="Chalhoub B."/>
            <person name="Denoeud F."/>
            <person name="Liu S."/>
            <person name="Parkin I.A."/>
            <person name="Tang H."/>
            <person name="Wang X."/>
            <person name="Chiquet J."/>
            <person name="Belcram H."/>
            <person name="Tong C."/>
            <person name="Samans B."/>
            <person name="Correa M."/>
            <person name="Da Silva C."/>
            <person name="Just J."/>
            <person name="Falentin C."/>
            <person name="Koh C.S."/>
            <person name="Le Clainche I."/>
            <person name="Bernard M."/>
            <person name="Bento P."/>
            <person name="Noel B."/>
            <person name="Labadie K."/>
            <person name="Alberti A."/>
            <person name="Charles M."/>
            <person name="Arnaud D."/>
            <person name="Guo H."/>
            <person name="Daviaud C."/>
            <person name="Alamery S."/>
            <person name="Jabbari K."/>
            <person name="Zhao M."/>
            <person name="Edger P.P."/>
            <person name="Chelaifa H."/>
            <person name="Tack D."/>
            <person name="Lassalle G."/>
            <person name="Mestiri I."/>
            <person name="Schnel N."/>
            <person name="Le Paslier M.C."/>
            <person name="Fan G."/>
            <person name="Renault V."/>
            <person name="Bayer P.E."/>
            <person name="Golicz A.A."/>
            <person name="Manoli S."/>
            <person name="Lee T.H."/>
            <person name="Thi V.H."/>
            <person name="Chalabi S."/>
            <person name="Hu Q."/>
            <person name="Fan C."/>
            <person name="Tollenaere R."/>
            <person name="Lu Y."/>
            <person name="Battail C."/>
            <person name="Shen J."/>
            <person name="Sidebottom C.H."/>
            <person name="Wang X."/>
            <person name="Canaguier A."/>
            <person name="Chauveau A."/>
            <person name="Berard A."/>
            <person name="Deniot G."/>
            <person name="Guan M."/>
            <person name="Liu Z."/>
            <person name="Sun F."/>
            <person name="Lim Y.P."/>
            <person name="Lyons E."/>
            <person name="Town C.D."/>
            <person name="Bancroft I."/>
            <person name="Wang X."/>
            <person name="Meng J."/>
            <person name="Ma J."/>
            <person name="Pires J.C."/>
            <person name="King G.J."/>
            <person name="Brunel D."/>
            <person name="Delourme R."/>
            <person name="Renard M."/>
            <person name="Aury J.M."/>
            <person name="Adams K.L."/>
            <person name="Batley J."/>
            <person name="Snowdon R.J."/>
            <person name="Tost J."/>
            <person name="Edwards D."/>
            <person name="Zhou Y."/>
            <person name="Hua W."/>
            <person name="Sharpe A.G."/>
            <person name="Paterson A.H."/>
            <person name="Guan C."/>
            <person name="Wincker P."/>
        </authorList>
    </citation>
    <scope>NUCLEOTIDE SEQUENCE [LARGE SCALE GENOMIC DNA]</scope>
    <source>
        <strain evidence="3">cv. Darmor-bzh</strain>
    </source>
</reference>
<accession>A0A078JPT8</accession>
<reference evidence="1" key="3">
    <citation type="submission" date="2021-01" db="EMBL/GenBank/DDBJ databases">
        <authorList>
            <consortium name="Genoscope - CEA"/>
            <person name="William W."/>
        </authorList>
    </citation>
    <scope>NUCLEOTIDE SEQUENCE</scope>
</reference>
<dbReference type="EMBL" id="LK037368">
    <property type="protein sequence ID" value="CDY68460.1"/>
    <property type="molecule type" value="Genomic_DNA"/>
</dbReference>
<dbReference type="PaxDb" id="3708-A0A078JPT8"/>
<protein>
    <submittedName>
        <fullName evidence="1">(rape) hypothetical protein</fullName>
    </submittedName>
    <submittedName>
        <fullName evidence="2">BnaA03g60710D protein</fullName>
    </submittedName>
</protein>
<gene>
    <name evidence="2" type="primary">BnaA03g60710D</name>
    <name evidence="1" type="ORF">DARMORV10_A03P68810.1</name>
    <name evidence="2" type="ORF">GSBRNA2T00074257001</name>
</gene>
<sequence>ILILVLSQSLQQLLPGAFDEDDYDEWKNAETLFLGFFFWTTHFSWSTKCLNTFKELIFWLMVLNSVEHHQMRTVEYIAKCKTVRHTTKSTRLECTIWF</sequence>